<dbReference type="AlphaFoldDB" id="A0A6N6N6G0"/>
<sequence>MTIRIGRVEDLSLEQDTKYNSLLAAIARSAEELTSGKGWPDGVIDLMADLGRITRVSRVWIFQLIELTDDHIIQDYPFEWADRNDHVQLSLSRFNTFRKDLKHASPEYMQMLESRKRGEWQSMVVSQLPEGELKEDLASQGILSMLTIPIIVEGKWWGILGFDDCLREYRWSEVEIALLRTATYLLSNAILRDRLSAKTKQFNILKGVTDASAWELDVASGHFWCSPELLSEQTGLTENIHLSLRQILHRIHPHDRKKLLADIRQHISRFQTTFRKDLRICQENGKYVWVEIIAKISRDTKDRVQKIAGIAVEILKRKQEEEKLRTRARKDSLTGAENRGSFDKELAGQLHRFNENGTIFSLLLLDIDHFKRINDTWGHAVGDKALRHVTNILNRNLRGADRLFRIGGEEFAILLSGINEIMAASIGERIRKDIESTPMNSERLPIALTVSIGAAGVAEAAPCESIEKLYQMADHALYTAKERGRNLIVQSRQTAKQAANPS</sequence>
<dbReference type="NCBIfam" id="TIGR00254">
    <property type="entry name" value="GGDEF"/>
    <property type="match status" value="1"/>
</dbReference>
<organism evidence="5 6">
    <name type="scientific">Pseudodesulfovibrio senegalensis</name>
    <dbReference type="NCBI Taxonomy" id="1721087"/>
    <lineage>
        <taxon>Bacteria</taxon>
        <taxon>Pseudomonadati</taxon>
        <taxon>Thermodesulfobacteriota</taxon>
        <taxon>Desulfovibrionia</taxon>
        <taxon>Desulfovibrionales</taxon>
        <taxon>Desulfovibrionaceae</taxon>
    </lineage>
</organism>
<feature type="domain" description="GGDEF" evidence="4">
    <location>
        <begin position="358"/>
        <end position="493"/>
    </location>
</feature>
<dbReference type="InterPro" id="IPR050469">
    <property type="entry name" value="Diguanylate_Cyclase"/>
</dbReference>
<dbReference type="InterPro" id="IPR000700">
    <property type="entry name" value="PAS-assoc_C"/>
</dbReference>
<comment type="caution">
    <text evidence="5">The sequence shown here is derived from an EMBL/GenBank/DDBJ whole genome shotgun (WGS) entry which is preliminary data.</text>
</comment>
<dbReference type="Pfam" id="PF08447">
    <property type="entry name" value="PAS_3"/>
    <property type="match status" value="1"/>
</dbReference>
<evidence type="ECO:0000256" key="1">
    <source>
        <dbReference type="ARBA" id="ARBA00012528"/>
    </source>
</evidence>
<dbReference type="InterPro" id="IPR003018">
    <property type="entry name" value="GAF"/>
</dbReference>
<dbReference type="InterPro" id="IPR029016">
    <property type="entry name" value="GAF-like_dom_sf"/>
</dbReference>
<evidence type="ECO:0000259" key="4">
    <source>
        <dbReference type="PROSITE" id="PS50887"/>
    </source>
</evidence>
<dbReference type="EC" id="2.7.7.65" evidence="1"/>
<dbReference type="Gene3D" id="3.30.450.20">
    <property type="entry name" value="PAS domain"/>
    <property type="match status" value="1"/>
</dbReference>
<dbReference type="Pfam" id="PF00990">
    <property type="entry name" value="GGDEF"/>
    <property type="match status" value="1"/>
</dbReference>
<dbReference type="InterPro" id="IPR043128">
    <property type="entry name" value="Rev_trsase/Diguanyl_cyclase"/>
</dbReference>
<dbReference type="InterPro" id="IPR000160">
    <property type="entry name" value="GGDEF_dom"/>
</dbReference>
<dbReference type="InterPro" id="IPR035965">
    <property type="entry name" value="PAS-like_dom_sf"/>
</dbReference>
<dbReference type="Pfam" id="PF01590">
    <property type="entry name" value="GAF"/>
    <property type="match status" value="1"/>
</dbReference>
<dbReference type="SUPFAM" id="SSF55785">
    <property type="entry name" value="PYP-like sensor domain (PAS domain)"/>
    <property type="match status" value="1"/>
</dbReference>
<comment type="catalytic activity">
    <reaction evidence="2">
        <text>2 GTP = 3',3'-c-di-GMP + 2 diphosphate</text>
        <dbReference type="Rhea" id="RHEA:24898"/>
        <dbReference type="ChEBI" id="CHEBI:33019"/>
        <dbReference type="ChEBI" id="CHEBI:37565"/>
        <dbReference type="ChEBI" id="CHEBI:58805"/>
        <dbReference type="EC" id="2.7.7.65"/>
    </reaction>
</comment>
<dbReference type="SUPFAM" id="SSF55073">
    <property type="entry name" value="Nucleotide cyclase"/>
    <property type="match status" value="1"/>
</dbReference>
<dbReference type="RefSeq" id="WP_151149353.1">
    <property type="nucleotide sequence ID" value="NZ_WAIE01000001.1"/>
</dbReference>
<proteinExistence type="predicted"/>
<dbReference type="InterPro" id="IPR013655">
    <property type="entry name" value="PAS_fold_3"/>
</dbReference>
<reference evidence="5 6" key="1">
    <citation type="journal article" date="2017" name="Int. J. Syst. Evol. Microbiol.">
        <title>Desulfovibrio senegalensis sp. nov., a mesophilic sulfate reducer isolated from marine sediment.</title>
        <authorList>
            <person name="Thioye A."/>
            <person name="Gam Z.B.A."/>
            <person name="Mbengue M."/>
            <person name="Cayol J.L."/>
            <person name="Joseph-Bartoli M."/>
            <person name="Toure-Kane C."/>
            <person name="Labat M."/>
        </authorList>
    </citation>
    <scope>NUCLEOTIDE SEQUENCE [LARGE SCALE GENOMIC DNA]</scope>
    <source>
        <strain evidence="5 6">DSM 101509</strain>
    </source>
</reference>
<dbReference type="SMART" id="SM00065">
    <property type="entry name" value="GAF"/>
    <property type="match status" value="1"/>
</dbReference>
<dbReference type="InterPro" id="IPR000014">
    <property type="entry name" value="PAS"/>
</dbReference>
<dbReference type="PANTHER" id="PTHR45138:SF9">
    <property type="entry name" value="DIGUANYLATE CYCLASE DGCM-RELATED"/>
    <property type="match status" value="1"/>
</dbReference>
<feature type="domain" description="PAC" evidence="3">
    <location>
        <begin position="274"/>
        <end position="326"/>
    </location>
</feature>
<dbReference type="PROSITE" id="PS50113">
    <property type="entry name" value="PAC"/>
    <property type="match status" value="1"/>
</dbReference>
<evidence type="ECO:0000313" key="6">
    <source>
        <dbReference type="Proteomes" id="UP000438699"/>
    </source>
</evidence>
<dbReference type="OrthoDB" id="9812260at2"/>
<dbReference type="InterPro" id="IPR029787">
    <property type="entry name" value="Nucleotide_cyclase"/>
</dbReference>
<evidence type="ECO:0000313" key="5">
    <source>
        <dbReference type="EMBL" id="KAB1443065.1"/>
    </source>
</evidence>
<dbReference type="PROSITE" id="PS50887">
    <property type="entry name" value="GGDEF"/>
    <property type="match status" value="1"/>
</dbReference>
<dbReference type="Gene3D" id="3.30.450.40">
    <property type="match status" value="1"/>
</dbReference>
<gene>
    <name evidence="5" type="ORF">F8A88_02030</name>
</gene>
<dbReference type="EMBL" id="WAIE01000001">
    <property type="protein sequence ID" value="KAB1443065.1"/>
    <property type="molecule type" value="Genomic_DNA"/>
</dbReference>
<evidence type="ECO:0000259" key="3">
    <source>
        <dbReference type="PROSITE" id="PS50113"/>
    </source>
</evidence>
<accession>A0A6N6N6G0</accession>
<name>A0A6N6N6G0_9BACT</name>
<dbReference type="Gene3D" id="3.30.70.270">
    <property type="match status" value="1"/>
</dbReference>
<dbReference type="CDD" id="cd01949">
    <property type="entry name" value="GGDEF"/>
    <property type="match status" value="1"/>
</dbReference>
<protein>
    <recommendedName>
        <fullName evidence="1">diguanylate cyclase</fullName>
        <ecNumber evidence="1">2.7.7.65</ecNumber>
    </recommendedName>
</protein>
<keyword evidence="6" id="KW-1185">Reference proteome</keyword>
<dbReference type="PANTHER" id="PTHR45138">
    <property type="entry name" value="REGULATORY COMPONENTS OF SENSORY TRANSDUCTION SYSTEM"/>
    <property type="match status" value="1"/>
</dbReference>
<dbReference type="SMART" id="SM00267">
    <property type="entry name" value="GGDEF"/>
    <property type="match status" value="1"/>
</dbReference>
<dbReference type="GO" id="GO:0052621">
    <property type="term" value="F:diguanylate cyclase activity"/>
    <property type="evidence" value="ECO:0007669"/>
    <property type="project" value="UniProtKB-EC"/>
</dbReference>
<dbReference type="SUPFAM" id="SSF55781">
    <property type="entry name" value="GAF domain-like"/>
    <property type="match status" value="1"/>
</dbReference>
<evidence type="ECO:0000256" key="2">
    <source>
        <dbReference type="ARBA" id="ARBA00034247"/>
    </source>
</evidence>
<dbReference type="NCBIfam" id="TIGR00229">
    <property type="entry name" value="sensory_box"/>
    <property type="match status" value="1"/>
</dbReference>
<dbReference type="FunFam" id="3.30.70.270:FF:000001">
    <property type="entry name" value="Diguanylate cyclase domain protein"/>
    <property type="match status" value="1"/>
</dbReference>
<dbReference type="Proteomes" id="UP000438699">
    <property type="component" value="Unassembled WGS sequence"/>
</dbReference>